<dbReference type="PANTHER" id="PTHR31316:SF0">
    <property type="entry name" value="SECRETED BETA-GLUCOSIDASE SIM1-RELATED"/>
    <property type="match status" value="1"/>
</dbReference>
<evidence type="ECO:0000256" key="12">
    <source>
        <dbReference type="SAM" id="SignalP"/>
    </source>
</evidence>
<evidence type="ECO:0000256" key="5">
    <source>
        <dbReference type="ARBA" id="ARBA00022729"/>
    </source>
</evidence>
<dbReference type="GO" id="GO:0031505">
    <property type="term" value="P:fungal-type cell wall organization"/>
    <property type="evidence" value="ECO:0007669"/>
    <property type="project" value="TreeGrafter"/>
</dbReference>
<protein>
    <submittedName>
        <fullName evidence="13">Septation protein SUN4</fullName>
    </submittedName>
</protein>
<comment type="subcellular location">
    <subcellularLocation>
        <location evidence="1">Secreted</location>
        <location evidence="1">Cell wall</location>
    </subcellularLocation>
</comment>
<keyword evidence="9" id="KW-0961">Cell wall biogenesis/degradation</keyword>
<dbReference type="InterPro" id="IPR051526">
    <property type="entry name" value="Beta-Glucosidase_SUN"/>
</dbReference>
<evidence type="ECO:0000256" key="3">
    <source>
        <dbReference type="ARBA" id="ARBA00022512"/>
    </source>
</evidence>
<feature type="signal peptide" evidence="12">
    <location>
        <begin position="1"/>
        <end position="19"/>
    </location>
</feature>
<dbReference type="GO" id="GO:0009277">
    <property type="term" value="C:fungal-type cell wall"/>
    <property type="evidence" value="ECO:0007669"/>
    <property type="project" value="TreeGrafter"/>
</dbReference>
<comment type="similarity">
    <text evidence="2">Belongs to the SUN family.</text>
</comment>
<dbReference type="GO" id="GO:0016798">
    <property type="term" value="F:hydrolase activity, acting on glycosyl bonds"/>
    <property type="evidence" value="ECO:0007669"/>
    <property type="project" value="UniProtKB-KW"/>
</dbReference>
<reference evidence="13" key="1">
    <citation type="submission" date="2022-07" db="EMBL/GenBank/DDBJ databases">
        <title>Fungi with potential for degradation of polypropylene.</title>
        <authorList>
            <person name="Gostincar C."/>
        </authorList>
    </citation>
    <scope>NUCLEOTIDE SEQUENCE</scope>
    <source>
        <strain evidence="13">EXF-13308</strain>
    </source>
</reference>
<gene>
    <name evidence="13" type="ORF">NKR23_g11</name>
</gene>
<evidence type="ECO:0000256" key="11">
    <source>
        <dbReference type="SAM" id="MobiDB-lite"/>
    </source>
</evidence>
<keyword evidence="6" id="KW-0378">Hydrolase</keyword>
<feature type="compositionally biased region" description="Low complexity" evidence="11">
    <location>
        <begin position="120"/>
        <end position="158"/>
    </location>
</feature>
<evidence type="ECO:0000256" key="2">
    <source>
        <dbReference type="ARBA" id="ARBA00010579"/>
    </source>
</evidence>
<keyword evidence="14" id="KW-1185">Reference proteome</keyword>
<keyword evidence="4" id="KW-0964">Secreted</keyword>
<evidence type="ECO:0000313" key="13">
    <source>
        <dbReference type="EMBL" id="KAJ9157908.1"/>
    </source>
</evidence>
<evidence type="ECO:0000256" key="6">
    <source>
        <dbReference type="ARBA" id="ARBA00022801"/>
    </source>
</evidence>
<keyword evidence="5 12" id="KW-0732">Signal</keyword>
<evidence type="ECO:0000256" key="8">
    <source>
        <dbReference type="ARBA" id="ARBA00023295"/>
    </source>
</evidence>
<keyword evidence="10" id="KW-0624">Polysaccharide degradation</keyword>
<feature type="region of interest" description="Disordered" evidence="11">
    <location>
        <begin position="120"/>
        <end position="162"/>
    </location>
</feature>
<dbReference type="InterPro" id="IPR005556">
    <property type="entry name" value="SUN"/>
</dbReference>
<keyword evidence="8" id="KW-0326">Glycosidase</keyword>
<keyword evidence="7" id="KW-0119">Carbohydrate metabolism</keyword>
<accession>A0AA38RTN2</accession>
<evidence type="ECO:0000256" key="4">
    <source>
        <dbReference type="ARBA" id="ARBA00022525"/>
    </source>
</evidence>
<comment type="caution">
    <text evidence="13">The sequence shown here is derived from an EMBL/GenBank/DDBJ whole genome shotgun (WGS) entry which is preliminary data.</text>
</comment>
<evidence type="ECO:0000256" key="10">
    <source>
        <dbReference type="ARBA" id="ARBA00023326"/>
    </source>
</evidence>
<evidence type="ECO:0000256" key="9">
    <source>
        <dbReference type="ARBA" id="ARBA00023316"/>
    </source>
</evidence>
<dbReference type="GO" id="GO:0009986">
    <property type="term" value="C:cell surface"/>
    <property type="evidence" value="ECO:0007669"/>
    <property type="project" value="TreeGrafter"/>
</dbReference>
<feature type="chain" id="PRO_5041433162" evidence="12">
    <location>
        <begin position="20"/>
        <end position="439"/>
    </location>
</feature>
<organism evidence="13 14">
    <name type="scientific">Pleurostoma richardsiae</name>
    <dbReference type="NCBI Taxonomy" id="41990"/>
    <lineage>
        <taxon>Eukaryota</taxon>
        <taxon>Fungi</taxon>
        <taxon>Dikarya</taxon>
        <taxon>Ascomycota</taxon>
        <taxon>Pezizomycotina</taxon>
        <taxon>Sordariomycetes</taxon>
        <taxon>Sordariomycetidae</taxon>
        <taxon>Calosphaeriales</taxon>
        <taxon>Pleurostomataceae</taxon>
        <taxon>Pleurostoma</taxon>
    </lineage>
</organism>
<evidence type="ECO:0000313" key="14">
    <source>
        <dbReference type="Proteomes" id="UP001174694"/>
    </source>
</evidence>
<dbReference type="GO" id="GO:0000272">
    <property type="term" value="P:polysaccharide catabolic process"/>
    <property type="evidence" value="ECO:0007669"/>
    <property type="project" value="UniProtKB-KW"/>
</dbReference>
<evidence type="ECO:0000256" key="7">
    <source>
        <dbReference type="ARBA" id="ARBA00023277"/>
    </source>
</evidence>
<dbReference type="PANTHER" id="PTHR31316">
    <property type="entry name" value="BETA-GLUCOSIDASE-LIKE PROTEIN NCA3, MITOCHONDRIAL-RELATED"/>
    <property type="match status" value="1"/>
</dbReference>
<dbReference type="EMBL" id="JANBVO010000001">
    <property type="protein sequence ID" value="KAJ9157908.1"/>
    <property type="molecule type" value="Genomic_DNA"/>
</dbReference>
<keyword evidence="3" id="KW-0134">Cell wall</keyword>
<sequence length="439" mass="45477">MKGIINIALAASLVAGAAAQPHAAHQHRHRHVRKHEHGSPVEKRSPDVAVVYATPVVTVYEIDGSVVDAESAEAGIKDGLYSVVGETTPTFTPPAPSSTSTTISSSSTLAAQFFEIKSSSTSTSTTSTSTTPTPTPTTSSTTSAAAASSTSSSSSSSSGQGLDAEFPSGTIKCSAGVPTDYGAIELSWLGLDGWASIQVTGSYTPGVAISSIEQPTSGGCVEGSFCSYACPNGYDKSQWPETSQGATGQSIGGLYCNEDGYLELTRTDKKQLCQKGAGGVYVKNKLSKQVVTCKTNYAGDEKMSIPFIADANGGSTELTNPIASESYIWQGSYTTAQYYLNNQGVDVEDACVWTSSNYPTSAGNWAPLNLGVGQDISGTTWLSIFNNSPTSSAELDFDVEITGDVTSTCAYKNGAYEGGSSTGCTTSLKEGGTAYYVFS</sequence>
<evidence type="ECO:0000256" key="1">
    <source>
        <dbReference type="ARBA" id="ARBA00004191"/>
    </source>
</evidence>
<proteinExistence type="inferred from homology"/>
<dbReference type="Pfam" id="PF03856">
    <property type="entry name" value="SUN"/>
    <property type="match status" value="1"/>
</dbReference>
<name>A0AA38RTN2_9PEZI</name>
<dbReference type="AlphaFoldDB" id="A0AA38RTN2"/>
<dbReference type="Proteomes" id="UP001174694">
    <property type="component" value="Unassembled WGS sequence"/>
</dbReference>